<gene>
    <name evidence="3" type="ORF">UXQ13_10290</name>
</gene>
<name>A0ABU8E5L9_9ACTN</name>
<comment type="caution">
    <text evidence="3">The sequence shown here is derived from an EMBL/GenBank/DDBJ whole genome shotgun (WGS) entry which is preliminary data.</text>
</comment>
<dbReference type="PANTHER" id="PTHR31964">
    <property type="entry name" value="ADENINE NUCLEOTIDE ALPHA HYDROLASES-LIKE SUPERFAMILY PROTEIN"/>
    <property type="match status" value="1"/>
</dbReference>
<dbReference type="EMBL" id="JBAPLV010000009">
    <property type="protein sequence ID" value="MEI4278855.1"/>
    <property type="molecule type" value="Genomic_DNA"/>
</dbReference>
<feature type="domain" description="UspA" evidence="2">
    <location>
        <begin position="13"/>
        <end position="157"/>
    </location>
</feature>
<feature type="domain" description="UspA" evidence="2">
    <location>
        <begin position="168"/>
        <end position="308"/>
    </location>
</feature>
<accession>A0ABU8E5L9</accession>
<dbReference type="InterPro" id="IPR006016">
    <property type="entry name" value="UspA"/>
</dbReference>
<dbReference type="RefSeq" id="WP_225235938.1">
    <property type="nucleotide sequence ID" value="NZ_JBAPLV010000009.1"/>
</dbReference>
<evidence type="ECO:0000313" key="4">
    <source>
        <dbReference type="Proteomes" id="UP001373496"/>
    </source>
</evidence>
<reference evidence="3 4" key="1">
    <citation type="submission" date="2024-03" db="EMBL/GenBank/DDBJ databases">
        <title>Draft genome sequence of Klenkia terrae.</title>
        <authorList>
            <person name="Duangmal K."/>
            <person name="Chantavorakit T."/>
        </authorList>
    </citation>
    <scope>NUCLEOTIDE SEQUENCE [LARGE SCALE GENOMIC DNA]</scope>
    <source>
        <strain evidence="3 4">JCM 17786</strain>
    </source>
</reference>
<sequence length="331" mass="33548">MTSTPGTDPGRPRVVIGVDDSPGARAALAWGLPEAARRGACVQVVTSFPVDYYTAGSYMAAAFPFEEIRQETARQTGRLLEEVTAELVAAGVTGIEELPVEVLAVAGSPAIDLVERSRGAALLVVGSRGRTAIRSLLLGSVSLHCAGHAHSPFVVVPASVTPAPRAARRRVVVGVDGSPTSAAALLAAIAAAGRVDAVVDVVVAFDDGLARTSSVVSPPPAADLQRRAAAGADRVLVEVRAAAAEADLPEVPVQLHVLAEQPGQALVARAAGASLLVVGSHGAGQLMGMVLGSVALHCALHAPCPVLLQRVGDRPGVGHVTHPHLAATVPV</sequence>
<keyword evidence="4" id="KW-1185">Reference proteome</keyword>
<dbReference type="Pfam" id="PF00582">
    <property type="entry name" value="Usp"/>
    <property type="match status" value="2"/>
</dbReference>
<evidence type="ECO:0000259" key="2">
    <source>
        <dbReference type="Pfam" id="PF00582"/>
    </source>
</evidence>
<proteinExistence type="inferred from homology"/>
<dbReference type="SUPFAM" id="SSF52402">
    <property type="entry name" value="Adenine nucleotide alpha hydrolases-like"/>
    <property type="match status" value="2"/>
</dbReference>
<dbReference type="PANTHER" id="PTHR31964:SF113">
    <property type="entry name" value="USPA DOMAIN-CONTAINING PROTEIN"/>
    <property type="match status" value="1"/>
</dbReference>
<dbReference type="InterPro" id="IPR006015">
    <property type="entry name" value="Universal_stress_UspA"/>
</dbReference>
<dbReference type="CDD" id="cd23659">
    <property type="entry name" value="USP_At3g01520-like"/>
    <property type="match status" value="1"/>
</dbReference>
<organism evidence="3 4">
    <name type="scientific">Klenkia terrae</name>
    <dbReference type="NCBI Taxonomy" id="1052259"/>
    <lineage>
        <taxon>Bacteria</taxon>
        <taxon>Bacillati</taxon>
        <taxon>Actinomycetota</taxon>
        <taxon>Actinomycetes</taxon>
        <taxon>Geodermatophilales</taxon>
        <taxon>Geodermatophilaceae</taxon>
        <taxon>Klenkia</taxon>
    </lineage>
</organism>
<comment type="similarity">
    <text evidence="1">Belongs to the universal stress protein A family.</text>
</comment>
<protein>
    <submittedName>
        <fullName evidence="3">Universal stress protein</fullName>
    </submittedName>
</protein>
<dbReference type="InterPro" id="IPR014729">
    <property type="entry name" value="Rossmann-like_a/b/a_fold"/>
</dbReference>
<evidence type="ECO:0000256" key="1">
    <source>
        <dbReference type="ARBA" id="ARBA00008791"/>
    </source>
</evidence>
<dbReference type="Proteomes" id="UP001373496">
    <property type="component" value="Unassembled WGS sequence"/>
</dbReference>
<dbReference type="Gene3D" id="3.40.50.620">
    <property type="entry name" value="HUPs"/>
    <property type="match status" value="2"/>
</dbReference>
<evidence type="ECO:0000313" key="3">
    <source>
        <dbReference type="EMBL" id="MEI4278855.1"/>
    </source>
</evidence>
<dbReference type="PRINTS" id="PR01438">
    <property type="entry name" value="UNVRSLSTRESS"/>
</dbReference>